<evidence type="ECO:0000256" key="5">
    <source>
        <dbReference type="ARBA" id="ARBA00022989"/>
    </source>
</evidence>
<dbReference type="PROSITE" id="PS50929">
    <property type="entry name" value="ABC_TM1F"/>
    <property type="match status" value="1"/>
</dbReference>
<dbReference type="PANTHER" id="PTHR24221:SF654">
    <property type="entry name" value="ATP-BINDING CASSETTE SUB-FAMILY B MEMBER 6"/>
    <property type="match status" value="1"/>
</dbReference>
<evidence type="ECO:0000256" key="4">
    <source>
        <dbReference type="ARBA" id="ARBA00022840"/>
    </source>
</evidence>
<dbReference type="PROSITE" id="PS00211">
    <property type="entry name" value="ABC_TRANSPORTER_1"/>
    <property type="match status" value="1"/>
</dbReference>
<keyword evidence="2 7" id="KW-0812">Transmembrane</keyword>
<feature type="transmembrane region" description="Helical" evidence="7">
    <location>
        <begin position="654"/>
        <end position="674"/>
    </location>
</feature>
<evidence type="ECO:0000256" key="6">
    <source>
        <dbReference type="ARBA" id="ARBA00023136"/>
    </source>
</evidence>
<feature type="transmembrane region" description="Helical" evidence="7">
    <location>
        <begin position="469"/>
        <end position="491"/>
    </location>
</feature>
<dbReference type="InterPro" id="IPR036640">
    <property type="entry name" value="ABC1_TM_sf"/>
</dbReference>
<dbReference type="InterPro" id="IPR003593">
    <property type="entry name" value="AAA+_ATPase"/>
</dbReference>
<gene>
    <name evidence="10" type="ORF">GCM10009811_33400</name>
</gene>
<dbReference type="SUPFAM" id="SSF90123">
    <property type="entry name" value="ABC transporter transmembrane region"/>
    <property type="match status" value="1"/>
</dbReference>
<dbReference type="Gene3D" id="1.20.1560.10">
    <property type="entry name" value="ABC transporter type 1, transmembrane domain"/>
    <property type="match status" value="1"/>
</dbReference>
<dbReference type="RefSeq" id="WP_344088233.1">
    <property type="nucleotide sequence ID" value="NZ_BAAAPO010000053.1"/>
</dbReference>
<feature type="transmembrane region" description="Helical" evidence="7">
    <location>
        <begin position="539"/>
        <end position="562"/>
    </location>
</feature>
<dbReference type="Proteomes" id="UP001499938">
    <property type="component" value="Unassembled WGS sequence"/>
</dbReference>
<evidence type="ECO:0000256" key="7">
    <source>
        <dbReference type="SAM" id="Phobius"/>
    </source>
</evidence>
<dbReference type="SMART" id="SM00382">
    <property type="entry name" value="AAA"/>
    <property type="match status" value="1"/>
</dbReference>
<comment type="subcellular location">
    <subcellularLocation>
        <location evidence="1">Cell membrane</location>
        <topology evidence="1">Multi-pass membrane protein</topology>
    </subcellularLocation>
</comment>
<evidence type="ECO:0000259" key="9">
    <source>
        <dbReference type="PROSITE" id="PS50929"/>
    </source>
</evidence>
<dbReference type="InterPro" id="IPR011527">
    <property type="entry name" value="ABC1_TM_dom"/>
</dbReference>
<proteinExistence type="predicted"/>
<dbReference type="Pfam" id="PF00664">
    <property type="entry name" value="ABC_membrane"/>
    <property type="match status" value="1"/>
</dbReference>
<reference evidence="10 11" key="1">
    <citation type="journal article" date="2019" name="Int. J. Syst. Evol. Microbiol.">
        <title>The Global Catalogue of Microorganisms (GCM) 10K type strain sequencing project: providing services to taxonomists for standard genome sequencing and annotation.</title>
        <authorList>
            <consortium name="The Broad Institute Genomics Platform"/>
            <consortium name="The Broad Institute Genome Sequencing Center for Infectious Disease"/>
            <person name="Wu L."/>
            <person name="Ma J."/>
        </authorList>
    </citation>
    <scope>NUCLEOTIDE SEQUENCE [LARGE SCALE GENOMIC DNA]</scope>
    <source>
        <strain evidence="10 11">JCM 15592</strain>
    </source>
</reference>
<feature type="domain" description="ABC transmembrane type-1" evidence="9">
    <location>
        <begin position="430"/>
        <end position="709"/>
    </location>
</feature>
<keyword evidence="11" id="KW-1185">Reference proteome</keyword>
<dbReference type="PANTHER" id="PTHR24221">
    <property type="entry name" value="ATP-BINDING CASSETTE SUB-FAMILY B"/>
    <property type="match status" value="1"/>
</dbReference>
<feature type="domain" description="ABC transporter" evidence="8">
    <location>
        <begin position="741"/>
        <end position="973"/>
    </location>
</feature>
<dbReference type="InterPro" id="IPR039421">
    <property type="entry name" value="Type_1_exporter"/>
</dbReference>
<evidence type="ECO:0000313" key="11">
    <source>
        <dbReference type="Proteomes" id="UP001499938"/>
    </source>
</evidence>
<dbReference type="InterPro" id="IPR017871">
    <property type="entry name" value="ABC_transporter-like_CS"/>
</dbReference>
<evidence type="ECO:0000256" key="2">
    <source>
        <dbReference type="ARBA" id="ARBA00022692"/>
    </source>
</evidence>
<evidence type="ECO:0000259" key="8">
    <source>
        <dbReference type="PROSITE" id="PS50893"/>
    </source>
</evidence>
<dbReference type="InterPro" id="IPR003439">
    <property type="entry name" value="ABC_transporter-like_ATP-bd"/>
</dbReference>
<dbReference type="Pfam" id="PF00005">
    <property type="entry name" value="ABC_tran"/>
    <property type="match status" value="1"/>
</dbReference>
<organism evidence="10 11">
    <name type="scientific">Nostocoides veronense</name>
    <dbReference type="NCBI Taxonomy" id="330836"/>
    <lineage>
        <taxon>Bacteria</taxon>
        <taxon>Bacillati</taxon>
        <taxon>Actinomycetota</taxon>
        <taxon>Actinomycetes</taxon>
        <taxon>Micrococcales</taxon>
        <taxon>Intrasporangiaceae</taxon>
        <taxon>Nostocoides</taxon>
    </lineage>
</organism>
<keyword evidence="4" id="KW-0067">ATP-binding</keyword>
<dbReference type="EMBL" id="BAAAPO010000053">
    <property type="protein sequence ID" value="GAA1807195.1"/>
    <property type="molecule type" value="Genomic_DNA"/>
</dbReference>
<dbReference type="SUPFAM" id="SSF52540">
    <property type="entry name" value="P-loop containing nucleoside triphosphate hydrolases"/>
    <property type="match status" value="1"/>
</dbReference>
<comment type="caution">
    <text evidence="10">The sequence shown here is derived from an EMBL/GenBank/DDBJ whole genome shotgun (WGS) entry which is preliminary data.</text>
</comment>
<accession>A0ABN2M2E9</accession>
<keyword evidence="3" id="KW-0547">Nucleotide-binding</keyword>
<evidence type="ECO:0000256" key="1">
    <source>
        <dbReference type="ARBA" id="ARBA00004651"/>
    </source>
</evidence>
<feature type="transmembrane region" description="Helical" evidence="7">
    <location>
        <begin position="429"/>
        <end position="449"/>
    </location>
</feature>
<dbReference type="InterPro" id="IPR027417">
    <property type="entry name" value="P-loop_NTPase"/>
</dbReference>
<keyword evidence="5 7" id="KW-1133">Transmembrane helix</keyword>
<dbReference type="CDD" id="cd07346">
    <property type="entry name" value="ABC_6TM_exporters"/>
    <property type="match status" value="1"/>
</dbReference>
<sequence length="978" mass="105774">MSTEDFVTDRADTVSFPLPTQLVPWDERDMYVIHTAEDVLFVESGAVDLFAVLVKDGRPSGPWHALARLTAGDIAVGPVFGPRHRILCRRVGHGSMRSLNLSSLRQSVAALEKSGEGDDIARILAEGIDATLRKIDRSLARPLAPRDFAVLPADASCEFGRGDVLRPIDALLWVEVVNGQVYQGHERAPFHTGENLCLTRQDWLTLDMATVLRTRHTEALVRTDEIWHRLVGHWSRFLFQVDRTVEREATIAEAAVRVAAERDRNAPVQVRQENDALLVEGTSAPAIVASSGVTAGLVDVIVRVLAAQSEDTEIPTHIAHARDIGDYDALGSSGWVRTRAVRLEGRWWTTDMGPVAGFWGPDHLPVAFLFKEGGYVAFGRWLDRPVRVTGDNQFSAGRHVWAVYPRLPADVRTVRGLIRYGFRGLRSELWLFGAMAALIGVIGLLTPILNGKILGEFVASANRPMIIQGGIAVIASALVAAAFSIVQNLAVLRLQGALIAKTQVGVWSRLLDLPVTFFQRYSTGRLGTIVLSMKAAQEVLSGVVVAATLGLVVVIANLAVVFFFSVRLALVGLALAAIAGVVCLIVGRRVMHLERERYDAEQKLTGQSFEVLSAMTKIRASAAEERAFLRWSDQQRVVQSYVLASRRAQDQITIFNGLYPLVALAIVFTVANLMNPALPLPALLSFLTAFTLMINALLQFTGSVLTAGAIVPMVESLAPILGAEPEAGVGKAHPGELSGSITLRGISFRYGEDGPLVLDDVSLDINAGEFVAIVGPSGSGKSTIIRLMLGFSRPHQGAVLYDGQDLGELDLPSVRAQCGVVLQAGNLMPGDIRDNISGGGRFTEDEIWEAADMAGLTPVIKSMPMGLATVVNEAAAGLSGGQIQRLMIARALVHRPRFVIFDEATSALDNPTQRIVAEATRQLNATRVVVAHRLSTVRDADRIVVMDKGSIVQVGSYDALMAQPDGLFAQLARRQEAD</sequence>
<keyword evidence="6 7" id="KW-0472">Membrane</keyword>
<name>A0ABN2M2E9_9MICO</name>
<evidence type="ECO:0000313" key="10">
    <source>
        <dbReference type="EMBL" id="GAA1807195.1"/>
    </source>
</evidence>
<evidence type="ECO:0000256" key="3">
    <source>
        <dbReference type="ARBA" id="ARBA00022741"/>
    </source>
</evidence>
<dbReference type="PROSITE" id="PS50893">
    <property type="entry name" value="ABC_TRANSPORTER_2"/>
    <property type="match status" value="1"/>
</dbReference>
<feature type="transmembrane region" description="Helical" evidence="7">
    <location>
        <begin position="568"/>
        <end position="587"/>
    </location>
</feature>
<protein>
    <submittedName>
        <fullName evidence="10">NHLP bacteriocin export ABC transporter permease/ATPase subunit</fullName>
    </submittedName>
</protein>
<dbReference type="Gene3D" id="3.40.50.300">
    <property type="entry name" value="P-loop containing nucleotide triphosphate hydrolases"/>
    <property type="match status" value="1"/>
</dbReference>